<feature type="compositionally biased region" description="Polar residues" evidence="1">
    <location>
        <begin position="562"/>
        <end position="585"/>
    </location>
</feature>
<evidence type="ECO:0000256" key="1">
    <source>
        <dbReference type="SAM" id="MobiDB-lite"/>
    </source>
</evidence>
<dbReference type="PROSITE" id="PS50030">
    <property type="entry name" value="UBA"/>
    <property type="match status" value="1"/>
</dbReference>
<dbReference type="VEuPathDB" id="AmoebaDB:NfTy_054800"/>
<feature type="compositionally biased region" description="Low complexity" evidence="1">
    <location>
        <begin position="136"/>
        <end position="159"/>
    </location>
</feature>
<evidence type="ECO:0008006" key="6">
    <source>
        <dbReference type="Google" id="ProtNLM"/>
    </source>
</evidence>
<evidence type="ECO:0000313" key="5">
    <source>
        <dbReference type="Proteomes" id="UP000444721"/>
    </source>
</evidence>
<dbReference type="Pfam" id="PF00627">
    <property type="entry name" value="UBA"/>
    <property type="match status" value="1"/>
</dbReference>
<dbReference type="RefSeq" id="XP_044564089.1">
    <property type="nucleotide sequence ID" value="XM_044704834.1"/>
</dbReference>
<evidence type="ECO:0000259" key="2">
    <source>
        <dbReference type="PROSITE" id="PS50030"/>
    </source>
</evidence>
<dbReference type="CDD" id="cd17039">
    <property type="entry name" value="Ubl_ubiquitin_like"/>
    <property type="match status" value="1"/>
</dbReference>
<feature type="compositionally biased region" description="Low complexity" evidence="1">
    <location>
        <begin position="117"/>
        <end position="126"/>
    </location>
</feature>
<evidence type="ECO:0000259" key="3">
    <source>
        <dbReference type="PROSITE" id="PS50053"/>
    </source>
</evidence>
<evidence type="ECO:0000313" key="4">
    <source>
        <dbReference type="EMBL" id="KAF0979376.1"/>
    </source>
</evidence>
<dbReference type="InterPro" id="IPR015940">
    <property type="entry name" value="UBA"/>
</dbReference>
<dbReference type="InterPro" id="IPR039749">
    <property type="entry name" value="NUB1"/>
</dbReference>
<feature type="region of interest" description="Disordered" evidence="1">
    <location>
        <begin position="85"/>
        <end position="164"/>
    </location>
</feature>
<gene>
    <name evidence="4" type="ORF">FDP41_001719</name>
</gene>
<comment type="caution">
    <text evidence="4">The sequence shown here is derived from an EMBL/GenBank/DDBJ whole genome shotgun (WGS) entry which is preliminary data.</text>
</comment>
<dbReference type="SUPFAM" id="SSF54236">
    <property type="entry name" value="Ubiquitin-like"/>
    <property type="match status" value="1"/>
</dbReference>
<dbReference type="EMBL" id="VFQX01000027">
    <property type="protein sequence ID" value="KAF0979376.1"/>
    <property type="molecule type" value="Genomic_DNA"/>
</dbReference>
<dbReference type="PROSITE" id="PS50053">
    <property type="entry name" value="UBIQUITIN_2"/>
    <property type="match status" value="1"/>
</dbReference>
<accession>A0A6A5BVR1</accession>
<feature type="domain" description="Ubiquitin-like" evidence="3">
    <location>
        <begin position="1"/>
        <end position="87"/>
    </location>
</feature>
<organism evidence="4 5">
    <name type="scientific">Naegleria fowleri</name>
    <name type="common">Brain eating amoeba</name>
    <dbReference type="NCBI Taxonomy" id="5763"/>
    <lineage>
        <taxon>Eukaryota</taxon>
        <taxon>Discoba</taxon>
        <taxon>Heterolobosea</taxon>
        <taxon>Tetramitia</taxon>
        <taxon>Eutetramitia</taxon>
        <taxon>Vahlkampfiidae</taxon>
        <taxon>Naegleria</taxon>
    </lineage>
</organism>
<dbReference type="SMART" id="SM00165">
    <property type="entry name" value="UBA"/>
    <property type="match status" value="1"/>
</dbReference>
<proteinExistence type="predicted"/>
<dbReference type="PANTHER" id="PTHR12948:SF3">
    <property type="entry name" value="NEDD8 ULTIMATE BUSTER 1"/>
    <property type="match status" value="1"/>
</dbReference>
<dbReference type="CDD" id="cd14291">
    <property type="entry name" value="UBA1_NUB1_like"/>
    <property type="match status" value="1"/>
</dbReference>
<keyword evidence="5" id="KW-1185">Reference proteome</keyword>
<feature type="domain" description="UBA" evidence="2">
    <location>
        <begin position="351"/>
        <end position="391"/>
    </location>
</feature>
<sequence length="676" mass="76145">MDITVKETKSKWTHTFQAIDLSKTVLEFRQLIVDTHNHSPSSSEKWNLSDLTLLSGGKFLKNDSETLADAKIKNNILIYMKASSSEGNNNNQVSATASNDSTSPNHALAGNCNNQMSSPTLSSSSPSRDHQNTSPNSTKTTASSGASASLPSNTSSNSAQVSRLEKVRQAALEMAKRANGGDSQYEQYHFVLEDQNGKKVNLPEWEREALVMGMILQKKSEEYLKKKQFENAFDCLKVADESFRKLSPQLLSIVDNYATLLIDYVWCMYKLQDPSMLFDAIQRLQLAEKILKQAHGENLERLLDLQQGRFSQRALYAKLSLLKGIICTEIGDKENAKTYLQQSQNDYNKLRIDPALVDQLVNMGFSSDEARKALRNCDGNVELALSYILEKREIARQKRVEEMERKQQRKKQLFYEKTKNGKLLELKLLDALSKVFPHVDIEVVVEALIQSNNDELISTQLLCNEQTLEDLSFQAEARIHKRAVNYNLVHKLCMIGFPLENVAFALKKAASQSSSTTLEQIAIDLLVNGKAIPRIPSSDLNSLASFIIKKSTENTILEQHQTLTSEQASTRGNNNSNTNLESQDSMFDEGEDESTNNNNNDNIFDQPYEQEETSEDDESDQEDEEPNTPLDRVFNETMEDIIDEEIVNTFTNQDDESALLADEIQALELYLSKVAQ</sequence>
<dbReference type="Gene3D" id="1.10.8.10">
    <property type="entry name" value="DNA helicase RuvA subunit, C-terminal domain"/>
    <property type="match status" value="1"/>
</dbReference>
<reference evidence="4 5" key="1">
    <citation type="journal article" date="2019" name="Sci. Rep.">
        <title>Nanopore sequencing improves the draft genome of the human pathogenic amoeba Naegleria fowleri.</title>
        <authorList>
            <person name="Liechti N."/>
            <person name="Schurch N."/>
            <person name="Bruggmann R."/>
            <person name="Wittwer M."/>
        </authorList>
    </citation>
    <scope>NUCLEOTIDE SEQUENCE [LARGE SCALE GENOMIC DNA]</scope>
    <source>
        <strain evidence="4 5">ATCC 30894</strain>
    </source>
</reference>
<feature type="compositionally biased region" description="Polar residues" evidence="1">
    <location>
        <begin position="85"/>
        <end position="116"/>
    </location>
</feature>
<dbReference type="Proteomes" id="UP000444721">
    <property type="component" value="Unassembled WGS sequence"/>
</dbReference>
<dbReference type="Gene3D" id="3.10.20.90">
    <property type="entry name" value="Phosphatidylinositol 3-kinase Catalytic Subunit, Chain A, domain 1"/>
    <property type="match status" value="1"/>
</dbReference>
<dbReference type="VEuPathDB" id="AmoebaDB:FDP41_001719"/>
<dbReference type="InterPro" id="IPR029071">
    <property type="entry name" value="Ubiquitin-like_domsf"/>
</dbReference>
<dbReference type="AlphaFoldDB" id="A0A6A5BVR1"/>
<dbReference type="GO" id="GO:2000058">
    <property type="term" value="P:regulation of ubiquitin-dependent protein catabolic process"/>
    <property type="evidence" value="ECO:0007669"/>
    <property type="project" value="TreeGrafter"/>
</dbReference>
<feature type="region of interest" description="Disordered" evidence="1">
    <location>
        <begin position="562"/>
        <end position="634"/>
    </location>
</feature>
<dbReference type="GeneID" id="68108937"/>
<dbReference type="SUPFAM" id="SSF46934">
    <property type="entry name" value="UBA-like"/>
    <property type="match status" value="1"/>
</dbReference>
<dbReference type="PANTHER" id="PTHR12948">
    <property type="entry name" value="NEDD8 ULTIMATE BUSTER-1 BS4 PROTEIN"/>
    <property type="match status" value="1"/>
</dbReference>
<protein>
    <recommendedName>
        <fullName evidence="6">UBA domain-containing protein</fullName>
    </recommendedName>
</protein>
<dbReference type="OrthoDB" id="434245at2759"/>
<dbReference type="InterPro" id="IPR000626">
    <property type="entry name" value="Ubiquitin-like_dom"/>
</dbReference>
<feature type="compositionally biased region" description="Acidic residues" evidence="1">
    <location>
        <begin position="608"/>
        <end position="626"/>
    </location>
</feature>
<name>A0A6A5BVR1_NAEFO</name>
<dbReference type="InterPro" id="IPR009060">
    <property type="entry name" value="UBA-like_sf"/>
</dbReference>
<dbReference type="OMA" id="DYADEME"/>
<dbReference type="VEuPathDB" id="AmoebaDB:NF0036180"/>